<reference evidence="3 4" key="1">
    <citation type="submission" date="2022-01" db="EMBL/GenBank/DDBJ databases">
        <authorList>
            <person name="Xiong W."/>
            <person name="Schranz E."/>
        </authorList>
    </citation>
    <scope>NUCLEOTIDE SEQUENCE [LARGE SCALE GENOMIC DNA]</scope>
</reference>
<gene>
    <name evidence="3" type="ORF">LVIROSA_LOCUS20755</name>
</gene>
<sequence>MLQRTTDHSNVGALNDYGEDDDGVGQGSSKPPPKKPRQKGPLDKFYANKPEDKLKGRKCGKQQTINEVCRKDLRDKACKEIGRWFYDAGLRFNAASYDSFHIAMESVAQFGPGFIPPSIYELRVPLPKNEVESTQKVLKDYKQEWAVKEIKKDANTLFKMLDDMVEEIGEENVVQVVTYNASNYVKTEATRPHLYRTPCAAHCIDLMLEDIGKIPKVWNTLKGAMFCNGYIYNHVGIVNMMRRFTNQRNLHRPAITRFATSFITLSQMHKQKNILRKMITSPEWNNIKWSKVAAEKRLTSTFLQERFWRNIVYALKLTGPLVKVLRMVDGDKKPAMRYIYESMDRAKETIAASFFA</sequence>
<evidence type="ECO:0000313" key="4">
    <source>
        <dbReference type="Proteomes" id="UP001157418"/>
    </source>
</evidence>
<evidence type="ECO:0000256" key="1">
    <source>
        <dbReference type="SAM" id="MobiDB-lite"/>
    </source>
</evidence>
<keyword evidence="4" id="KW-1185">Reference proteome</keyword>
<accession>A0AAU9N8M8</accession>
<dbReference type="EMBL" id="CAKMRJ010003334">
    <property type="protein sequence ID" value="CAH1434221.1"/>
    <property type="molecule type" value="Genomic_DNA"/>
</dbReference>
<dbReference type="AlphaFoldDB" id="A0AAU9N8M8"/>
<dbReference type="PANTHER" id="PTHR32166:SF122">
    <property type="entry name" value="OS09G0499600 PROTEIN"/>
    <property type="match status" value="1"/>
</dbReference>
<proteinExistence type="predicted"/>
<dbReference type="InterPro" id="IPR012337">
    <property type="entry name" value="RNaseH-like_sf"/>
</dbReference>
<evidence type="ECO:0000259" key="2">
    <source>
        <dbReference type="Pfam" id="PF04937"/>
    </source>
</evidence>
<comment type="caution">
    <text evidence="3">The sequence shown here is derived from an EMBL/GenBank/DDBJ whole genome shotgun (WGS) entry which is preliminary data.</text>
</comment>
<feature type="region of interest" description="Disordered" evidence="1">
    <location>
        <begin position="1"/>
        <end position="48"/>
    </location>
</feature>
<organism evidence="3 4">
    <name type="scientific">Lactuca virosa</name>
    <dbReference type="NCBI Taxonomy" id="75947"/>
    <lineage>
        <taxon>Eukaryota</taxon>
        <taxon>Viridiplantae</taxon>
        <taxon>Streptophyta</taxon>
        <taxon>Embryophyta</taxon>
        <taxon>Tracheophyta</taxon>
        <taxon>Spermatophyta</taxon>
        <taxon>Magnoliopsida</taxon>
        <taxon>eudicotyledons</taxon>
        <taxon>Gunneridae</taxon>
        <taxon>Pentapetalae</taxon>
        <taxon>asterids</taxon>
        <taxon>campanulids</taxon>
        <taxon>Asterales</taxon>
        <taxon>Asteraceae</taxon>
        <taxon>Cichorioideae</taxon>
        <taxon>Cichorieae</taxon>
        <taxon>Lactucinae</taxon>
        <taxon>Lactuca</taxon>
    </lineage>
</organism>
<evidence type="ECO:0000313" key="3">
    <source>
        <dbReference type="EMBL" id="CAH1434221.1"/>
    </source>
</evidence>
<dbReference type="InterPro" id="IPR007021">
    <property type="entry name" value="DUF659"/>
</dbReference>
<dbReference type="PANTHER" id="PTHR32166">
    <property type="entry name" value="OSJNBA0013A04.12 PROTEIN"/>
    <property type="match status" value="1"/>
</dbReference>
<feature type="domain" description="DUF659" evidence="2">
    <location>
        <begin position="147"/>
        <end position="223"/>
    </location>
</feature>
<dbReference type="Proteomes" id="UP001157418">
    <property type="component" value="Unassembled WGS sequence"/>
</dbReference>
<dbReference type="Pfam" id="PF04937">
    <property type="entry name" value="DUF659"/>
    <property type="match status" value="1"/>
</dbReference>
<protein>
    <recommendedName>
        <fullName evidence="2">DUF659 domain-containing protein</fullName>
    </recommendedName>
</protein>
<dbReference type="SUPFAM" id="SSF53098">
    <property type="entry name" value="Ribonuclease H-like"/>
    <property type="match status" value="1"/>
</dbReference>
<name>A0AAU9N8M8_9ASTR</name>